<organism evidence="1 2">
    <name type="scientific">Mycolicibacterium hippocampi</name>
    <dbReference type="NCBI Taxonomy" id="659824"/>
    <lineage>
        <taxon>Bacteria</taxon>
        <taxon>Bacillati</taxon>
        <taxon>Actinomycetota</taxon>
        <taxon>Actinomycetes</taxon>
        <taxon>Mycobacteriales</taxon>
        <taxon>Mycobacteriaceae</taxon>
        <taxon>Mycolicibacterium</taxon>
    </lineage>
</organism>
<proteinExistence type="predicted"/>
<evidence type="ECO:0000313" key="1">
    <source>
        <dbReference type="EMBL" id="GFH02271.1"/>
    </source>
</evidence>
<comment type="caution">
    <text evidence="1">The sequence shown here is derived from an EMBL/GenBank/DDBJ whole genome shotgun (WGS) entry which is preliminary data.</text>
</comment>
<accession>A0A7I9ZML5</accession>
<protein>
    <submittedName>
        <fullName evidence="1">Uncharacterized protein</fullName>
    </submittedName>
</protein>
<dbReference type="Proteomes" id="UP000465304">
    <property type="component" value="Unassembled WGS sequence"/>
</dbReference>
<sequence>MDVDRVAELQRWEDAGALWRVLSRTSGALTVVLLTCDGGEEVGRFTTDDPRLLGYVGDRDGSDE</sequence>
<dbReference type="RefSeq" id="WP_163889076.1">
    <property type="nucleotide sequence ID" value="NZ_BLLB01000002.1"/>
</dbReference>
<gene>
    <name evidence="1" type="ORF">MHIP_27540</name>
</gene>
<dbReference type="AlphaFoldDB" id="A0A7I9ZML5"/>
<name>A0A7I9ZML5_9MYCO</name>
<dbReference type="EMBL" id="BLLB01000002">
    <property type="protein sequence ID" value="GFH02271.1"/>
    <property type="molecule type" value="Genomic_DNA"/>
</dbReference>
<evidence type="ECO:0000313" key="2">
    <source>
        <dbReference type="Proteomes" id="UP000465304"/>
    </source>
</evidence>
<keyword evidence="2" id="KW-1185">Reference proteome</keyword>
<reference evidence="1 2" key="1">
    <citation type="journal article" date="2019" name="Emerg. Microbes Infect.">
        <title>Comprehensive subspecies identification of 175 nontuberculous mycobacteria species based on 7547 genomic profiles.</title>
        <authorList>
            <person name="Matsumoto Y."/>
            <person name="Kinjo T."/>
            <person name="Motooka D."/>
            <person name="Nabeya D."/>
            <person name="Jung N."/>
            <person name="Uechi K."/>
            <person name="Horii T."/>
            <person name="Iida T."/>
            <person name="Fujita J."/>
            <person name="Nakamura S."/>
        </authorList>
    </citation>
    <scope>NUCLEOTIDE SEQUENCE [LARGE SCALE GENOMIC DNA]</scope>
    <source>
        <strain evidence="1 2">JCM 30996</strain>
    </source>
</reference>